<evidence type="ECO:0000313" key="3">
    <source>
        <dbReference type="Proteomes" id="UP001222325"/>
    </source>
</evidence>
<protein>
    <submittedName>
        <fullName evidence="2">Uncharacterized protein</fullName>
    </submittedName>
</protein>
<dbReference type="EMBL" id="JARJCN010000078">
    <property type="protein sequence ID" value="KAJ7076768.1"/>
    <property type="molecule type" value="Genomic_DNA"/>
</dbReference>
<accession>A0AAD6TRD0</accession>
<sequence>MLNAEGCTAGVGLVRGGRNTGGGIKKIEEATRRTHHSDVRRRRCICPSLARHGTRPRPRDVPHRLRRLSALQAPAPCTPPLLPPQHPRTRWSRRGSPSASPPLSSTSPAAAPPAPTIPSSHLPRRHCLLRARSRPGPHAHIEAPRPRTPRAVRLTPCPPSIAPSCCPRARSCPQAPCHAGLRSDKAHTRPATSARIESPRLRIKLAQGASPPSVSSRALPLAPQAPTTPAHLLYVGSLSRSRRRCAYLLLPRPLTSFAFPRPAPQGRKR</sequence>
<feature type="region of interest" description="Disordered" evidence="1">
    <location>
        <begin position="71"/>
        <end position="152"/>
    </location>
</feature>
<feature type="compositionally biased region" description="Low complexity" evidence="1">
    <location>
        <begin position="96"/>
        <end position="109"/>
    </location>
</feature>
<dbReference type="Proteomes" id="UP001222325">
    <property type="component" value="Unassembled WGS sequence"/>
</dbReference>
<feature type="region of interest" description="Disordered" evidence="1">
    <location>
        <begin position="18"/>
        <end position="40"/>
    </location>
</feature>
<evidence type="ECO:0000313" key="2">
    <source>
        <dbReference type="EMBL" id="KAJ7076768.1"/>
    </source>
</evidence>
<feature type="compositionally biased region" description="Basic residues" evidence="1">
    <location>
        <begin position="122"/>
        <end position="137"/>
    </location>
</feature>
<organism evidence="2 3">
    <name type="scientific">Mycena belliarum</name>
    <dbReference type="NCBI Taxonomy" id="1033014"/>
    <lineage>
        <taxon>Eukaryota</taxon>
        <taxon>Fungi</taxon>
        <taxon>Dikarya</taxon>
        <taxon>Basidiomycota</taxon>
        <taxon>Agaricomycotina</taxon>
        <taxon>Agaricomycetes</taxon>
        <taxon>Agaricomycetidae</taxon>
        <taxon>Agaricales</taxon>
        <taxon>Marasmiineae</taxon>
        <taxon>Mycenaceae</taxon>
        <taxon>Mycena</taxon>
    </lineage>
</organism>
<reference evidence="2" key="1">
    <citation type="submission" date="2023-03" db="EMBL/GenBank/DDBJ databases">
        <title>Massive genome expansion in bonnet fungi (Mycena s.s.) driven by repeated elements and novel gene families across ecological guilds.</title>
        <authorList>
            <consortium name="Lawrence Berkeley National Laboratory"/>
            <person name="Harder C.B."/>
            <person name="Miyauchi S."/>
            <person name="Viragh M."/>
            <person name="Kuo A."/>
            <person name="Thoen E."/>
            <person name="Andreopoulos B."/>
            <person name="Lu D."/>
            <person name="Skrede I."/>
            <person name="Drula E."/>
            <person name="Henrissat B."/>
            <person name="Morin E."/>
            <person name="Kohler A."/>
            <person name="Barry K."/>
            <person name="LaButti K."/>
            <person name="Morin E."/>
            <person name="Salamov A."/>
            <person name="Lipzen A."/>
            <person name="Mereny Z."/>
            <person name="Hegedus B."/>
            <person name="Baldrian P."/>
            <person name="Stursova M."/>
            <person name="Weitz H."/>
            <person name="Taylor A."/>
            <person name="Grigoriev I.V."/>
            <person name="Nagy L.G."/>
            <person name="Martin F."/>
            <person name="Kauserud H."/>
        </authorList>
    </citation>
    <scope>NUCLEOTIDE SEQUENCE</scope>
    <source>
        <strain evidence="2">CBHHK173m</strain>
    </source>
</reference>
<name>A0AAD6TRD0_9AGAR</name>
<feature type="compositionally biased region" description="Pro residues" evidence="1">
    <location>
        <begin position="76"/>
        <end position="86"/>
    </location>
</feature>
<proteinExistence type="predicted"/>
<evidence type="ECO:0000256" key="1">
    <source>
        <dbReference type="SAM" id="MobiDB-lite"/>
    </source>
</evidence>
<dbReference type="AlphaFoldDB" id="A0AAD6TRD0"/>
<keyword evidence="3" id="KW-1185">Reference proteome</keyword>
<gene>
    <name evidence="2" type="ORF">B0H15DRAFT_863346</name>
</gene>
<comment type="caution">
    <text evidence="2">The sequence shown here is derived from an EMBL/GenBank/DDBJ whole genome shotgun (WGS) entry which is preliminary data.</text>
</comment>